<sequence>MEEKAETMRSSVARLSRGAEDHNSSMGRCNPSEMSVVMMTITAHPNAAVPIKRAALTEHLDGKQFEGLRLKPVKESKRTGVRKRGSFYNSVSLQYVNGVGNNKCIKVFTNSKLHVTGCKTVDEFIETSQRVCFMLSDVTLKPLHVIDFDVNMIVVQFYINAALDIGDLCSILKGEKYSREVLSACYNPDRNNGLVIKHRFEEPAGIGFHSATEMKSGKVSDAGKERAITIIVYRKGCVRLCGLKTHMEALPSYRFITGVIESVWSSIATAK</sequence>
<feature type="region of interest" description="Disordered" evidence="1">
    <location>
        <begin position="1"/>
        <end position="30"/>
    </location>
</feature>
<name>A0AAV1I2I1_9CHLO</name>
<protein>
    <submittedName>
        <fullName evidence="2">Uncharacterized protein</fullName>
    </submittedName>
</protein>
<dbReference type="Gene3D" id="3.30.310.10">
    <property type="entry name" value="TATA-Binding Protein"/>
    <property type="match status" value="1"/>
</dbReference>
<dbReference type="InterPro" id="IPR012295">
    <property type="entry name" value="TBP_dom_sf"/>
</dbReference>
<reference evidence="2 3" key="1">
    <citation type="submission" date="2023-10" db="EMBL/GenBank/DDBJ databases">
        <authorList>
            <person name="Maclean D."/>
            <person name="Macfadyen A."/>
        </authorList>
    </citation>
    <scope>NUCLEOTIDE SEQUENCE [LARGE SCALE GENOMIC DNA]</scope>
</reference>
<dbReference type="EMBL" id="CAUYUE010000005">
    <property type="protein sequence ID" value="CAK0775273.1"/>
    <property type="molecule type" value="Genomic_DNA"/>
</dbReference>
<evidence type="ECO:0000313" key="3">
    <source>
        <dbReference type="Proteomes" id="UP001314263"/>
    </source>
</evidence>
<comment type="caution">
    <text evidence="2">The sequence shown here is derived from an EMBL/GenBank/DDBJ whole genome shotgun (WGS) entry which is preliminary data.</text>
</comment>
<organism evidence="2 3">
    <name type="scientific">Coccomyxa viridis</name>
    <dbReference type="NCBI Taxonomy" id="1274662"/>
    <lineage>
        <taxon>Eukaryota</taxon>
        <taxon>Viridiplantae</taxon>
        <taxon>Chlorophyta</taxon>
        <taxon>core chlorophytes</taxon>
        <taxon>Trebouxiophyceae</taxon>
        <taxon>Trebouxiophyceae incertae sedis</taxon>
        <taxon>Coccomyxaceae</taxon>
        <taxon>Coccomyxa</taxon>
    </lineage>
</organism>
<proteinExistence type="predicted"/>
<dbReference type="AlphaFoldDB" id="A0AAV1I2I1"/>
<evidence type="ECO:0000256" key="1">
    <source>
        <dbReference type="SAM" id="MobiDB-lite"/>
    </source>
</evidence>
<keyword evidence="3" id="KW-1185">Reference proteome</keyword>
<dbReference type="SUPFAM" id="SSF55945">
    <property type="entry name" value="TATA-box binding protein-like"/>
    <property type="match status" value="1"/>
</dbReference>
<gene>
    <name evidence="2" type="ORF">CVIRNUC_004251</name>
</gene>
<evidence type="ECO:0000313" key="2">
    <source>
        <dbReference type="EMBL" id="CAK0775273.1"/>
    </source>
</evidence>
<dbReference type="Proteomes" id="UP001314263">
    <property type="component" value="Unassembled WGS sequence"/>
</dbReference>
<accession>A0AAV1I2I1</accession>